<feature type="chain" id="PRO_5035894276" description="DUF2927 domain-containing protein" evidence="1">
    <location>
        <begin position="20"/>
        <end position="265"/>
    </location>
</feature>
<evidence type="ECO:0000256" key="1">
    <source>
        <dbReference type="SAM" id="SignalP"/>
    </source>
</evidence>
<organism evidence="2 3">
    <name type="scientific">Roseiterribacter gracilis</name>
    <dbReference type="NCBI Taxonomy" id="2812848"/>
    <lineage>
        <taxon>Bacteria</taxon>
        <taxon>Pseudomonadati</taxon>
        <taxon>Pseudomonadota</taxon>
        <taxon>Alphaproteobacteria</taxon>
        <taxon>Rhodospirillales</taxon>
        <taxon>Roseiterribacteraceae</taxon>
        <taxon>Roseiterribacter</taxon>
    </lineage>
</organism>
<comment type="caution">
    <text evidence="2">The sequence shown here is derived from an EMBL/GenBank/DDBJ whole genome shotgun (WGS) entry which is preliminary data.</text>
</comment>
<evidence type="ECO:0000313" key="2">
    <source>
        <dbReference type="EMBL" id="GIL41772.1"/>
    </source>
</evidence>
<dbReference type="RefSeq" id="WP_420245404.1">
    <property type="nucleotide sequence ID" value="NZ_BOPV01000001.1"/>
</dbReference>
<accession>A0A8S8XIE5</accession>
<proteinExistence type="predicted"/>
<keyword evidence="3" id="KW-1185">Reference proteome</keyword>
<reference evidence="2" key="1">
    <citation type="submission" date="2021-02" db="EMBL/GenBank/DDBJ databases">
        <title>Genome sequence of Rhodospirillales sp. strain TMPK1 isolated from soil.</title>
        <authorList>
            <person name="Nakai R."/>
            <person name="Kusada H."/>
            <person name="Tamaki H."/>
        </authorList>
    </citation>
    <scope>NUCLEOTIDE SEQUENCE</scope>
    <source>
        <strain evidence="2">TMPK1</strain>
    </source>
</reference>
<dbReference type="EMBL" id="BOPV01000001">
    <property type="protein sequence ID" value="GIL41772.1"/>
    <property type="molecule type" value="Genomic_DNA"/>
</dbReference>
<name>A0A8S8XIE5_9PROT</name>
<protein>
    <recommendedName>
        <fullName evidence="4">DUF2927 domain-containing protein</fullName>
    </recommendedName>
</protein>
<dbReference type="AlphaFoldDB" id="A0A8S8XIE5"/>
<feature type="signal peptide" evidence="1">
    <location>
        <begin position="1"/>
        <end position="19"/>
    </location>
</feature>
<keyword evidence="1" id="KW-0732">Signal</keyword>
<dbReference type="Proteomes" id="UP000681075">
    <property type="component" value="Unassembled WGS sequence"/>
</dbReference>
<evidence type="ECO:0000313" key="3">
    <source>
        <dbReference type="Proteomes" id="UP000681075"/>
    </source>
</evidence>
<sequence>MKRILLIAAGLLVTASAYAAEPVECAPQNKLCQHLARLFASDARDHARVVRWEETDPIRFTTIGLPAETAGVFEDLLEGLAQRAGLRVRRVEPSQIDDAQIAVFVPDDPELRDNPRRIAFFLNAKRLTSVQTEQLALRPAAFRTLKPRSGRNGDAWSGRVVRCAIFLRPDHTRPAAVGFLLARQIYQCLSGFSESEAAPSLLNWSNVPPSLITPPYAKMSALDSALLQILYEPGDALFEVPRKELVARIEARLRAEGFRDDGTRP</sequence>
<gene>
    <name evidence="2" type="ORF">TMPK1_40090</name>
</gene>
<evidence type="ECO:0008006" key="4">
    <source>
        <dbReference type="Google" id="ProtNLM"/>
    </source>
</evidence>